<sequence length="594" mass="63424">MAARQPAAEAPPTPVATPMSATTPRAVRWGDLEDAASGLERPLLRQRGANTTSQMAVVGANVCPIESLDYEIVENDVYKQDWRSRGKIQVFHYQVMKWVLALLVGSIVGLVGFFNNIAVENIAGYKLLMTSNLMRQDRNLEAFLLYMACNVVLAASAAAICAYFSPAAAGSGIPEVKSYLNGVDAHSILAPSTLFVKIIGSIFGVSAGFVLGKEGPMVHTGACIASLLGQGGSRKYGLTWNWLRYFKNDLDRRDLITCGAAAGVTAAFRAPVGGVLFALEEATSWWRSALLWRTFSTTAVALMVLKSLIEYCRSGNCGLFGEGGLIMFDVSSRVTSYTAVDIVAVIILGVLGGLFGALFNHLLDHVLRKYGRINEKGVPYKILLTAFISIITCAAPSAYRQYNALASLFLNTNDDAIRNLFSGGTDSEFNVSTLLVFYTAIYSLALITYGVAVPSGLFIPVILSGATFGRLLGKIFGSANGLDTGLFALLGAASFLGGTMRMTVSVCVILLELTNDLLLLPLIMLVLLISKTVADIFNKGVGGTDSEFNVSTLLVFYTAIYSLALITYGVAVPSGLFIPVILSGATFGRLLGRS</sequence>
<reference evidence="1" key="1">
    <citation type="submission" date="2021-05" db="EMBL/GenBank/DDBJ databases">
        <authorList>
            <person name="Scholz U."/>
            <person name="Mascher M."/>
            <person name="Fiebig A."/>
        </authorList>
    </citation>
    <scope>NUCLEOTIDE SEQUENCE [LARGE SCALE GENOMIC DNA]</scope>
</reference>
<protein>
    <submittedName>
        <fullName evidence="1">Uncharacterized protein</fullName>
    </submittedName>
</protein>
<name>A0ACD5WKT2_AVESA</name>
<proteinExistence type="predicted"/>
<organism evidence="1 2">
    <name type="scientific">Avena sativa</name>
    <name type="common">Oat</name>
    <dbReference type="NCBI Taxonomy" id="4498"/>
    <lineage>
        <taxon>Eukaryota</taxon>
        <taxon>Viridiplantae</taxon>
        <taxon>Streptophyta</taxon>
        <taxon>Embryophyta</taxon>
        <taxon>Tracheophyta</taxon>
        <taxon>Spermatophyta</taxon>
        <taxon>Magnoliopsida</taxon>
        <taxon>Liliopsida</taxon>
        <taxon>Poales</taxon>
        <taxon>Poaceae</taxon>
        <taxon>BOP clade</taxon>
        <taxon>Pooideae</taxon>
        <taxon>Poodae</taxon>
        <taxon>Poeae</taxon>
        <taxon>Poeae Chloroplast Group 1 (Aveneae type)</taxon>
        <taxon>Aveninae</taxon>
        <taxon>Avena</taxon>
    </lineage>
</organism>
<dbReference type="EnsemblPlants" id="AVESA.00010b.r2.4AG0640240.1">
    <property type="protein sequence ID" value="AVESA.00010b.r2.4AG0640240.1.CDS"/>
    <property type="gene ID" value="AVESA.00010b.r2.4AG0640240"/>
</dbReference>
<reference evidence="1" key="2">
    <citation type="submission" date="2025-09" db="UniProtKB">
        <authorList>
            <consortium name="EnsemblPlants"/>
        </authorList>
    </citation>
    <scope>IDENTIFICATION</scope>
</reference>
<dbReference type="Proteomes" id="UP001732700">
    <property type="component" value="Chromosome 4A"/>
</dbReference>
<keyword evidence="2" id="KW-1185">Reference proteome</keyword>
<evidence type="ECO:0000313" key="2">
    <source>
        <dbReference type="Proteomes" id="UP001732700"/>
    </source>
</evidence>
<evidence type="ECO:0000313" key="1">
    <source>
        <dbReference type="EnsemblPlants" id="AVESA.00010b.r2.4AG0640240.1.CDS"/>
    </source>
</evidence>
<accession>A0ACD5WKT2</accession>